<proteinExistence type="predicted"/>
<keyword evidence="3" id="KW-0804">Transcription</keyword>
<dbReference type="PRINTS" id="PR00032">
    <property type="entry name" value="HTHARAC"/>
</dbReference>
<dbReference type="PANTHER" id="PTHR47893">
    <property type="entry name" value="REGULATORY PROTEIN PCHR"/>
    <property type="match status" value="1"/>
</dbReference>
<dbReference type="Proteomes" id="UP001549749">
    <property type="component" value="Unassembled WGS sequence"/>
</dbReference>
<keyword evidence="6" id="KW-1185">Reference proteome</keyword>
<dbReference type="EMBL" id="JBEXAC010000001">
    <property type="protein sequence ID" value="MET6997950.1"/>
    <property type="molecule type" value="Genomic_DNA"/>
</dbReference>
<evidence type="ECO:0000256" key="1">
    <source>
        <dbReference type="ARBA" id="ARBA00023015"/>
    </source>
</evidence>
<organism evidence="5 6">
    <name type="scientific">Chitinophaga defluvii</name>
    <dbReference type="NCBI Taxonomy" id="3163343"/>
    <lineage>
        <taxon>Bacteria</taxon>
        <taxon>Pseudomonadati</taxon>
        <taxon>Bacteroidota</taxon>
        <taxon>Chitinophagia</taxon>
        <taxon>Chitinophagales</taxon>
        <taxon>Chitinophagaceae</taxon>
        <taxon>Chitinophaga</taxon>
    </lineage>
</organism>
<evidence type="ECO:0000256" key="3">
    <source>
        <dbReference type="ARBA" id="ARBA00023163"/>
    </source>
</evidence>
<comment type="caution">
    <text evidence="5">The sequence shown here is derived from an EMBL/GenBank/DDBJ whole genome shotgun (WGS) entry which is preliminary data.</text>
</comment>
<dbReference type="InterPro" id="IPR018062">
    <property type="entry name" value="HTH_AraC-typ_CS"/>
</dbReference>
<dbReference type="PROSITE" id="PS01124">
    <property type="entry name" value="HTH_ARAC_FAMILY_2"/>
    <property type="match status" value="1"/>
</dbReference>
<keyword evidence="2" id="KW-0238">DNA-binding</keyword>
<dbReference type="Gene3D" id="1.10.10.60">
    <property type="entry name" value="Homeodomain-like"/>
    <property type="match status" value="2"/>
</dbReference>
<keyword evidence="1" id="KW-0805">Transcription regulation</keyword>
<dbReference type="RefSeq" id="WP_354660585.1">
    <property type="nucleotide sequence ID" value="NZ_JBEXAC010000001.1"/>
</dbReference>
<dbReference type="SMART" id="SM00342">
    <property type="entry name" value="HTH_ARAC"/>
    <property type="match status" value="1"/>
</dbReference>
<accession>A0ABV2T4I5</accession>
<gene>
    <name evidence="5" type="ORF">ABR189_11245</name>
</gene>
<dbReference type="InterPro" id="IPR020449">
    <property type="entry name" value="Tscrpt_reg_AraC-type_HTH"/>
</dbReference>
<feature type="domain" description="HTH araC/xylS-type" evidence="4">
    <location>
        <begin position="231"/>
        <end position="329"/>
    </location>
</feature>
<dbReference type="PROSITE" id="PS00041">
    <property type="entry name" value="HTH_ARAC_FAMILY_1"/>
    <property type="match status" value="1"/>
</dbReference>
<protein>
    <submittedName>
        <fullName evidence="5">AraC family transcriptional regulator</fullName>
    </submittedName>
</protein>
<dbReference type="InterPro" id="IPR009057">
    <property type="entry name" value="Homeodomain-like_sf"/>
</dbReference>
<sequence>MTVAVQSINPEGIAVANGLCNLSDPEAIDEIDRINYAEGVVDTNKIIASSDLCFCYVNIDSTTDIDFKIMSETPALQMTFAISTSFLYNFEGTDLKVFNFNMNQHNLIYYPWLSCTNSWVPGQGQEMVDIILSAAFFEKYLPARKAFRAFTQHLEKGKMALLSPHNMPITPEMLNIIREIIHNNRKGVFKKMLVEAKVIELLMLQLEQFEEISGNPPLCSHLRKSEVERMQEVRNIILNNLSNPCSLIDLAHQVGTNEYNLKRAFKEVFGTTVFSYLNQAKMEKAKSLLISEELNVTQVADIMGYNDATNFTAAFKKHFGITPGKIKLTSF</sequence>
<dbReference type="InterPro" id="IPR053142">
    <property type="entry name" value="PchR_regulatory_protein"/>
</dbReference>
<dbReference type="InterPro" id="IPR018060">
    <property type="entry name" value="HTH_AraC"/>
</dbReference>
<name>A0ABV2T4I5_9BACT</name>
<reference evidence="5 6" key="1">
    <citation type="submission" date="2024-06" db="EMBL/GenBank/DDBJ databases">
        <title>Chitinophaga defluvii sp. nov., isolated from municipal sewage.</title>
        <authorList>
            <person name="Zhang L."/>
        </authorList>
    </citation>
    <scope>NUCLEOTIDE SEQUENCE [LARGE SCALE GENOMIC DNA]</scope>
    <source>
        <strain evidence="5 6">H8</strain>
    </source>
</reference>
<dbReference type="Pfam" id="PF12833">
    <property type="entry name" value="HTH_18"/>
    <property type="match status" value="1"/>
</dbReference>
<evidence type="ECO:0000313" key="5">
    <source>
        <dbReference type="EMBL" id="MET6997950.1"/>
    </source>
</evidence>
<evidence type="ECO:0000313" key="6">
    <source>
        <dbReference type="Proteomes" id="UP001549749"/>
    </source>
</evidence>
<dbReference type="SUPFAM" id="SSF46689">
    <property type="entry name" value="Homeodomain-like"/>
    <property type="match status" value="2"/>
</dbReference>
<dbReference type="PANTHER" id="PTHR47893:SF1">
    <property type="entry name" value="REGULATORY PROTEIN PCHR"/>
    <property type="match status" value="1"/>
</dbReference>
<evidence type="ECO:0000259" key="4">
    <source>
        <dbReference type="PROSITE" id="PS01124"/>
    </source>
</evidence>
<evidence type="ECO:0000256" key="2">
    <source>
        <dbReference type="ARBA" id="ARBA00023125"/>
    </source>
</evidence>